<evidence type="ECO:0000313" key="2">
    <source>
        <dbReference type="Proteomes" id="UP000663879"/>
    </source>
</evidence>
<proteinExistence type="predicted"/>
<gene>
    <name evidence="1" type="ORF">OXX778_LOCUS11192</name>
</gene>
<dbReference type="EMBL" id="CAJNOC010001865">
    <property type="protein sequence ID" value="CAF0896739.1"/>
    <property type="molecule type" value="Genomic_DNA"/>
</dbReference>
<dbReference type="OrthoDB" id="9983138at2759"/>
<sequence length="272" mass="30366">MYTRFKNQKSGLKLGLNTIVNNRKVVIPISSNLASSVCSSISTSSSNQSLNSTDYVNTSAKISGDTSPLHSPSPSILNSVLTVSSVLIDDNQTNENSLNGINKSDISPAENPIIPFLLKSQYNDDGANIVTKSNFTSHRKREKNNLNGEPIDEPIDLTCVSYVKSVWDKYSDEIGTQNGPLRHVDENNQYPHLNGFVAFDMEHWWAERSISTMMNNKDEDKKQLSKNESNKNNNILFNDNETLFRSAIKKSSYKIANGSQSTKFHNYNLSFS</sequence>
<organism evidence="1 2">
    <name type="scientific">Brachionus calyciflorus</name>
    <dbReference type="NCBI Taxonomy" id="104777"/>
    <lineage>
        <taxon>Eukaryota</taxon>
        <taxon>Metazoa</taxon>
        <taxon>Spiralia</taxon>
        <taxon>Gnathifera</taxon>
        <taxon>Rotifera</taxon>
        <taxon>Eurotatoria</taxon>
        <taxon>Monogononta</taxon>
        <taxon>Pseudotrocha</taxon>
        <taxon>Ploima</taxon>
        <taxon>Brachionidae</taxon>
        <taxon>Brachionus</taxon>
    </lineage>
</organism>
<name>A0A813Z9D9_9BILA</name>
<comment type="caution">
    <text evidence="1">The sequence shown here is derived from an EMBL/GenBank/DDBJ whole genome shotgun (WGS) entry which is preliminary data.</text>
</comment>
<evidence type="ECO:0000313" key="1">
    <source>
        <dbReference type="EMBL" id="CAF0896739.1"/>
    </source>
</evidence>
<reference evidence="1" key="1">
    <citation type="submission" date="2021-02" db="EMBL/GenBank/DDBJ databases">
        <authorList>
            <person name="Nowell W R."/>
        </authorList>
    </citation>
    <scope>NUCLEOTIDE SEQUENCE</scope>
    <source>
        <strain evidence="1">Ploen Becks lab</strain>
    </source>
</reference>
<keyword evidence="2" id="KW-1185">Reference proteome</keyword>
<protein>
    <submittedName>
        <fullName evidence="1">Uncharacterized protein</fullName>
    </submittedName>
</protein>
<dbReference type="Proteomes" id="UP000663879">
    <property type="component" value="Unassembled WGS sequence"/>
</dbReference>
<accession>A0A813Z9D9</accession>
<dbReference type="AlphaFoldDB" id="A0A813Z9D9"/>